<proteinExistence type="predicted"/>
<gene>
    <name evidence="1" type="ORF">GO986_21015</name>
</gene>
<protein>
    <submittedName>
        <fullName evidence="1">Uncharacterized protein</fullName>
    </submittedName>
</protein>
<reference evidence="1 2" key="1">
    <citation type="submission" date="2019-12" db="EMBL/GenBank/DDBJ databases">
        <title>Deinococcus sp. HMF7620 Genome sequencing and assembly.</title>
        <authorList>
            <person name="Kang H."/>
            <person name="Kim H."/>
            <person name="Joh K."/>
        </authorList>
    </citation>
    <scope>NUCLEOTIDE SEQUENCE [LARGE SCALE GENOMIC DNA]</scope>
    <source>
        <strain evidence="1 2">HMF7620</strain>
    </source>
</reference>
<organism evidence="1 2">
    <name type="scientific">Deinococcus arboris</name>
    <dbReference type="NCBI Taxonomy" id="2682977"/>
    <lineage>
        <taxon>Bacteria</taxon>
        <taxon>Thermotogati</taxon>
        <taxon>Deinococcota</taxon>
        <taxon>Deinococci</taxon>
        <taxon>Deinococcales</taxon>
        <taxon>Deinococcaceae</taxon>
        <taxon>Deinococcus</taxon>
    </lineage>
</organism>
<dbReference type="RefSeq" id="WP_157461479.1">
    <property type="nucleotide sequence ID" value="NZ_WQLB01000048.1"/>
</dbReference>
<dbReference type="AlphaFoldDB" id="A0A7C9LXJ1"/>
<sequence length="279" mass="32250">MPRASTDREPYAYIDQLRRQLEDGTMSALELLAFFKSHTPWQTAAWKRRRAELIGDSCGSCGSTEPPMVLQHTWHPRLFGECRTEVQRTLLPPLLPAYLEVHPRPPASPPFDPRTAPPQPFEVRQACPKCQSVNIRQRKDGIWSCNYKSVKYGSPRVVCGHTFQQPVTVEYRRFDDAAWLTKQAAVYEREAQEPGRAWWFAFVNLHWAEIEKQGALLVLEDHRRYVSLRAEDVVTRCKRCAYREDRAFRTGYANGLQAERHREVLVELEQGRLGATEPS</sequence>
<keyword evidence="2" id="KW-1185">Reference proteome</keyword>
<dbReference type="Proteomes" id="UP000483286">
    <property type="component" value="Unassembled WGS sequence"/>
</dbReference>
<evidence type="ECO:0000313" key="2">
    <source>
        <dbReference type="Proteomes" id="UP000483286"/>
    </source>
</evidence>
<comment type="caution">
    <text evidence="1">The sequence shown here is derived from an EMBL/GenBank/DDBJ whole genome shotgun (WGS) entry which is preliminary data.</text>
</comment>
<dbReference type="EMBL" id="WQLB01000048">
    <property type="protein sequence ID" value="MVN89220.1"/>
    <property type="molecule type" value="Genomic_DNA"/>
</dbReference>
<evidence type="ECO:0000313" key="1">
    <source>
        <dbReference type="EMBL" id="MVN89220.1"/>
    </source>
</evidence>
<accession>A0A7C9LXJ1</accession>
<name>A0A7C9LXJ1_9DEIO</name>